<dbReference type="EMBL" id="CT573213">
    <property type="protein sequence ID" value="CAJ63269.1"/>
    <property type="molecule type" value="Genomic_DNA"/>
</dbReference>
<dbReference type="NCBIfam" id="NF038070">
    <property type="entry name" value="LmbU_fam_TF"/>
    <property type="match status" value="1"/>
</dbReference>
<protein>
    <recommendedName>
        <fullName evidence="4">LmbU</fullName>
    </recommendedName>
</protein>
<reference evidence="2 3" key="1">
    <citation type="journal article" date="2007" name="Genome Res.">
        <title>Genome characteristics of facultatively symbiotic Frankia sp. strains reflect host range and host plant biogeography.</title>
        <authorList>
            <person name="Normand P."/>
            <person name="Lapierre P."/>
            <person name="Tisa L.S."/>
            <person name="Gogarten J.P."/>
            <person name="Alloisio N."/>
            <person name="Bagnarol E."/>
            <person name="Bassi C.A."/>
            <person name="Berry A.M."/>
            <person name="Bickhart D.M."/>
            <person name="Choisne N."/>
            <person name="Couloux A."/>
            <person name="Cournoyer B."/>
            <person name="Cruveiller S."/>
            <person name="Daubin V."/>
            <person name="Demange N."/>
            <person name="Francino M.P."/>
            <person name="Goltsman E."/>
            <person name="Huang Y."/>
            <person name="Kopp O.R."/>
            <person name="Labarre L."/>
            <person name="Lapidus A."/>
            <person name="Lavire C."/>
            <person name="Marechal J."/>
            <person name="Martinez M."/>
            <person name="Mastronunzio J.E."/>
            <person name="Mullin B.C."/>
            <person name="Niemann J."/>
            <person name="Pujic P."/>
            <person name="Rawnsley T."/>
            <person name="Rouy Z."/>
            <person name="Schenowitz C."/>
            <person name="Sellstedt A."/>
            <person name="Tavares F."/>
            <person name="Tomkins J.P."/>
            <person name="Vallenet D."/>
            <person name="Valverde C."/>
            <person name="Wall L.G."/>
            <person name="Wang Y."/>
            <person name="Medigue C."/>
            <person name="Benson D.R."/>
        </authorList>
    </citation>
    <scope>NUCLEOTIDE SEQUENCE [LARGE SCALE GENOMIC DNA]</scope>
    <source>
        <strain evidence="3">DSM 45986 / CECT 9034 / ACN14a</strain>
    </source>
</reference>
<dbReference type="KEGG" id="fal:FRAAL4627"/>
<dbReference type="RefSeq" id="WP_011605743.1">
    <property type="nucleotide sequence ID" value="NC_008278.1"/>
</dbReference>
<gene>
    <name evidence="2" type="ordered locus">FRAAL4627</name>
</gene>
<feature type="region of interest" description="Disordered" evidence="1">
    <location>
        <begin position="1"/>
        <end position="24"/>
    </location>
</feature>
<evidence type="ECO:0008006" key="4">
    <source>
        <dbReference type="Google" id="ProtNLM"/>
    </source>
</evidence>
<dbReference type="eggNOG" id="ENOG5033AKH">
    <property type="taxonomic scope" value="Bacteria"/>
</dbReference>
<sequence length="220" mass="25224">MQRFANDDTQRGGARSGANYRRSGLSNRADGAQILTTRVGLRIPGALTFERWQDTGSQISRLVDSSAWCLGDWLVYGQKEFSDRYLRAIEVCGLDYQTLRNYAWVARKFDLDRRRETLSFQHHVEVSSLPPHEQDRWLDLADEFNWSRNELRRNIRAHRQPDEKGAARPSGSLPKLTVPAERLLQWRRAADLSGEKFEQWVLRALDEAATASLHESGPAS</sequence>
<evidence type="ECO:0000256" key="1">
    <source>
        <dbReference type="SAM" id="MobiDB-lite"/>
    </source>
</evidence>
<keyword evidence="3" id="KW-1185">Reference proteome</keyword>
<dbReference type="AlphaFoldDB" id="Q0RGW7"/>
<dbReference type="HOGENOM" id="CLU_102967_0_0_11"/>
<name>Q0RGW7_FRAAA</name>
<accession>Q0RGW7</accession>
<dbReference type="Proteomes" id="UP000000657">
    <property type="component" value="Chromosome"/>
</dbReference>
<evidence type="ECO:0000313" key="3">
    <source>
        <dbReference type="Proteomes" id="UP000000657"/>
    </source>
</evidence>
<feature type="compositionally biased region" description="Basic and acidic residues" evidence="1">
    <location>
        <begin position="1"/>
        <end position="10"/>
    </location>
</feature>
<dbReference type="InterPro" id="IPR049735">
    <property type="entry name" value="NovE/LmbU-like"/>
</dbReference>
<organism evidence="2 3">
    <name type="scientific">Frankia alni (strain DSM 45986 / CECT 9034 / ACN14a)</name>
    <dbReference type="NCBI Taxonomy" id="326424"/>
    <lineage>
        <taxon>Bacteria</taxon>
        <taxon>Bacillati</taxon>
        <taxon>Actinomycetota</taxon>
        <taxon>Actinomycetes</taxon>
        <taxon>Frankiales</taxon>
        <taxon>Frankiaceae</taxon>
        <taxon>Frankia</taxon>
    </lineage>
</organism>
<proteinExistence type="predicted"/>
<evidence type="ECO:0000313" key="2">
    <source>
        <dbReference type="EMBL" id="CAJ63269.1"/>
    </source>
</evidence>